<feature type="transmembrane region" description="Helical" evidence="1">
    <location>
        <begin position="27"/>
        <end position="44"/>
    </location>
</feature>
<organism evidence="2 3">
    <name type="scientific">Xenorhabdus bovienii str. feltiae Moldova</name>
    <dbReference type="NCBI Taxonomy" id="1398200"/>
    <lineage>
        <taxon>Bacteria</taxon>
        <taxon>Pseudomonadati</taxon>
        <taxon>Pseudomonadota</taxon>
        <taxon>Gammaproteobacteria</taxon>
        <taxon>Enterobacterales</taxon>
        <taxon>Morganellaceae</taxon>
        <taxon>Xenorhabdus</taxon>
    </lineage>
</organism>
<evidence type="ECO:0000313" key="3">
    <source>
        <dbReference type="Proteomes" id="UP000028487"/>
    </source>
</evidence>
<dbReference type="Proteomes" id="UP000028487">
    <property type="component" value="Unassembled WGS sequence"/>
</dbReference>
<dbReference type="EMBL" id="CBSV010000235">
    <property type="protein sequence ID" value="CDH03257.1"/>
    <property type="molecule type" value="Genomic_DNA"/>
</dbReference>
<keyword evidence="1" id="KW-1133">Transmembrane helix</keyword>
<reference evidence="2" key="1">
    <citation type="submission" date="2013-07" db="EMBL/GenBank/DDBJ databases">
        <title>Sub-species coevolution in mutualistic symbiosis.</title>
        <authorList>
            <person name="Murfin K."/>
            <person name="Klassen J."/>
            <person name="Lee M."/>
            <person name="Forst S."/>
            <person name="Stock P."/>
            <person name="Goodrich-Blair H."/>
        </authorList>
    </citation>
    <scope>NUCLEOTIDE SEQUENCE [LARGE SCALE GENOMIC DNA]</scope>
    <source>
        <strain evidence="2">Feltiae Moldova</strain>
    </source>
</reference>
<name>A0A077NMB5_XENBV</name>
<sequence length="45" mass="5171">MSTFYRAKCGLGVYYTEYWASVHSSDSIMFLLWGIVIVLLCYLGL</sequence>
<dbReference type="AlphaFoldDB" id="A0A077NMB5"/>
<dbReference type="HOGENOM" id="CLU_3207072_0_0_6"/>
<accession>A0A077NMB5</accession>
<keyword evidence="1" id="KW-0812">Transmembrane</keyword>
<keyword evidence="1" id="KW-0472">Membrane</keyword>
<comment type="caution">
    <text evidence="2">The sequence shown here is derived from an EMBL/GenBank/DDBJ whole genome shotgun (WGS) entry which is preliminary data.</text>
</comment>
<evidence type="ECO:0000313" key="2">
    <source>
        <dbReference type="EMBL" id="CDH03257.1"/>
    </source>
</evidence>
<proteinExistence type="predicted"/>
<evidence type="ECO:0000256" key="1">
    <source>
        <dbReference type="SAM" id="Phobius"/>
    </source>
</evidence>
<gene>
    <name evidence="2" type="ORF">XBFM1_620001</name>
</gene>
<protein>
    <submittedName>
        <fullName evidence="2">Uncharacterized protein</fullName>
    </submittedName>
</protein>